<evidence type="ECO:0000259" key="11">
    <source>
        <dbReference type="PROSITE" id="PS51049"/>
    </source>
</evidence>
<feature type="region of interest" description="Disordered" evidence="10">
    <location>
        <begin position="81"/>
        <end position="100"/>
    </location>
</feature>
<dbReference type="GO" id="GO:0008285">
    <property type="term" value="P:negative regulation of cell population proliferation"/>
    <property type="evidence" value="ECO:0007669"/>
    <property type="project" value="TreeGrafter"/>
</dbReference>
<evidence type="ECO:0000256" key="9">
    <source>
        <dbReference type="SAM" id="Coils"/>
    </source>
</evidence>
<gene>
    <name evidence="12" type="ORF">HPB52_018499</name>
</gene>
<dbReference type="SUPFAM" id="SSF46966">
    <property type="entry name" value="Spectrin repeat"/>
    <property type="match status" value="2"/>
</dbReference>
<keyword evidence="9" id="KW-0175">Coiled coil</keyword>
<keyword evidence="13" id="KW-1185">Reference proteome</keyword>
<feature type="coiled-coil region" evidence="9">
    <location>
        <begin position="136"/>
        <end position="163"/>
    </location>
</feature>
<comment type="subcellular location">
    <subcellularLocation>
        <location evidence="1">Nucleus membrane</location>
    </subcellularLocation>
</comment>
<dbReference type="PANTHER" id="PTHR47535">
    <property type="entry name" value="MUSCLE-SPECIFIC PROTEIN 300 KDA, ISOFORM G"/>
    <property type="match status" value="1"/>
</dbReference>
<evidence type="ECO:0000256" key="2">
    <source>
        <dbReference type="ARBA" id="ARBA00008619"/>
    </source>
</evidence>
<evidence type="ECO:0000256" key="3">
    <source>
        <dbReference type="ARBA" id="ARBA00022692"/>
    </source>
</evidence>
<dbReference type="InterPro" id="IPR052403">
    <property type="entry name" value="LINC-complex_assoc"/>
</dbReference>
<evidence type="ECO:0000256" key="6">
    <source>
        <dbReference type="ARBA" id="ARBA00023136"/>
    </source>
</evidence>
<dbReference type="Pfam" id="PF10541">
    <property type="entry name" value="KASH"/>
    <property type="match status" value="1"/>
</dbReference>
<keyword evidence="4" id="KW-0677">Repeat</keyword>
<feature type="coiled-coil region" evidence="9">
    <location>
        <begin position="190"/>
        <end position="252"/>
    </location>
</feature>
<feature type="coiled-coil region" evidence="9">
    <location>
        <begin position="450"/>
        <end position="477"/>
    </location>
</feature>
<evidence type="ECO:0000256" key="7">
    <source>
        <dbReference type="ARBA" id="ARBA00023242"/>
    </source>
</evidence>
<dbReference type="GO" id="GO:0007097">
    <property type="term" value="P:nuclear migration"/>
    <property type="evidence" value="ECO:0007669"/>
    <property type="project" value="TreeGrafter"/>
</dbReference>
<dbReference type="VEuPathDB" id="VectorBase:RSAN_028830"/>
<evidence type="ECO:0000256" key="10">
    <source>
        <dbReference type="SAM" id="MobiDB-lite"/>
    </source>
</evidence>
<evidence type="ECO:0000256" key="4">
    <source>
        <dbReference type="ARBA" id="ARBA00022737"/>
    </source>
</evidence>
<evidence type="ECO:0000313" key="13">
    <source>
        <dbReference type="Proteomes" id="UP000821837"/>
    </source>
</evidence>
<dbReference type="InterPro" id="IPR012315">
    <property type="entry name" value="KASH"/>
</dbReference>
<evidence type="ECO:0000256" key="5">
    <source>
        <dbReference type="ARBA" id="ARBA00022989"/>
    </source>
</evidence>
<dbReference type="VEuPathDB" id="VectorBase:RSAN_033415"/>
<dbReference type="Proteomes" id="UP000821837">
    <property type="component" value="Chromosome 11"/>
</dbReference>
<protein>
    <recommendedName>
        <fullName evidence="11">KASH domain-containing protein</fullName>
    </recommendedName>
</protein>
<comment type="caution">
    <text evidence="12">The sequence shown here is derived from an EMBL/GenBank/DDBJ whole genome shotgun (WGS) entry which is preliminary data.</text>
</comment>
<keyword evidence="7" id="KW-0539">Nucleus</keyword>
<dbReference type="InterPro" id="IPR018159">
    <property type="entry name" value="Spectrin/alpha-actinin"/>
</dbReference>
<evidence type="ECO:0000313" key="12">
    <source>
        <dbReference type="EMBL" id="KAH7972892.1"/>
    </source>
</evidence>
<feature type="domain" description="KASH" evidence="11">
    <location>
        <begin position="2080"/>
        <end position="2139"/>
    </location>
</feature>
<feature type="coiled-coil region" evidence="9">
    <location>
        <begin position="1008"/>
        <end position="1035"/>
    </location>
</feature>
<feature type="topological domain" description="Cytoplasmic" evidence="8">
    <location>
        <begin position="1"/>
        <end position="2088"/>
    </location>
</feature>
<dbReference type="EMBL" id="JABSTV010001247">
    <property type="protein sequence ID" value="KAH7972892.1"/>
    <property type="molecule type" value="Genomic_DNA"/>
</dbReference>
<comment type="similarity">
    <text evidence="2">Belongs to the nesprin family.</text>
</comment>
<feature type="region of interest" description="Disordered" evidence="10">
    <location>
        <begin position="1567"/>
        <end position="1586"/>
    </location>
</feature>
<dbReference type="Gene3D" id="1.20.58.60">
    <property type="match status" value="1"/>
</dbReference>
<feature type="coiled-coil region" evidence="9">
    <location>
        <begin position="798"/>
        <end position="853"/>
    </location>
</feature>
<keyword evidence="3 8" id="KW-0812">Transmembrane</keyword>
<dbReference type="PROSITE" id="PS51049">
    <property type="entry name" value="KASH"/>
    <property type="match status" value="1"/>
</dbReference>
<dbReference type="SMART" id="SM00150">
    <property type="entry name" value="SPEC"/>
    <property type="match status" value="2"/>
</dbReference>
<sequence>MILVFRRIFIIERLLKEASSLQGGERQQKIKEAQQLIDDVSRQLYDPDVCQSLEQYHSEHPEMARHYSELSDQLQQLVQQLDSTKSSAAQPESPKPGMDEKSMQFWLGLESLHVWLIDLQRLLGVHLDALSNPVVLQDLLQELRRLVAETASREAQLADLEAQSRLLSPETNREALERFALLQSELGNVYSLLEERARAVEDRLLAVEQDRKEQEQLLASGSEETLPNRQFIQELNQSLQDHECAVLKLLRSPESVPQQETDDTPTTEQVLQEVHRASQPSTVSRFSQFHRQCVVVMNKCSEEGRRGSKLTFAMYSFKDTATPSSWLDEAPSESSPESLRDTWAQIVSSLQELEDDADVEPQRFRIIYLRIIQLIIVYRKHAASVLSEPVDLQESAEPLDAQLPEVIRIVRRLPILVSSRGSRLPPEEQAALSQVGNELITYIESSEPELRNMISVRLALQQDVRKLQEQASRLLQKVDQELAPQLDRIHEGDPDWIRKVEAWIEALCAARAEVRELTRATTVPSTPEDTDVASRTPAVASLAQCSRRLHILWCQCQLLVQRALRQQALQNRLAGCKAASKAQETFLEPLIAPWSPTGSPQQVKDIEDSVKEALQEVQFLDALGKHLSSQSDQSAETSAEGSSTDTLAEARLAQLRSSASALKKLEEATREQLAWMQQHPLWEPSAPSSLESLEEALRSLEDLECKARMRVPYVRDLQDLSREVVLGPHVPPEQQPVWLLLKWHEYWILLSRRTTWLRREVARLRRNREVLDRANAAITAAERLLKDSQPQAKQPTKTVELARQLHEAERNLQIAAEKPSGDLVSLESLEADARKLRQRLSKLQEGLQKARASWSTMTKQEDIEKAVEELLSAAAQAAQHVPTADLAMLQACKEEMEACKPAVLLALSSCPPADEEAHRRLYIILSRWQIIMVLLLKQLRTARRSIGEQDRAVMTRCALRPSIEATQAALKHVAREKPTQRLHIRSCLYIIQWIREMLKSQRATLDGLEKKGQDVAALRKQHEAMEKEASKLSQNLEGAFGAAGAYDNSLDAVESFLTQAEDCLQRYLNCCPELYASYLPALEALGQTLEKQERPLLGSLEAAQADLTDGQGRKPEKTSLERVRQLRDRQVWHQLKDKTSQLHRDMLQLHSLWLRWLTAEEKLINLALKAAHEEDNGGGTELSYAQAAARADVRSALRDLTSADVSSQLLDASPLKARINALQASAPALVEPRSVPHRHCDWSALGFAAHPAKLEQDLKQLEKVLPREPESDWSIEKLQNLCAKLEKLSRDVIPLGVNLHCIRTDNSDDLLRRWRILCHRLIIIWGSARRLLLQKAPLEDSCTDLLRLSQRSRQTLTSPTGPPFRDPATCRQHLEDVGNLQLRLATFKPMLTALRQRRSTREHAESCDQLDWAMDRMAQSARARAGEAWLWLRPWITFWTSLDVVNGQLSALEQSEVVQLSALPVLDLRFISVLFQHERLAKQLEEARRHWEALHSHEEHLVRVAPAGPWLDEVMKQSRESLRRLEALEARARDLASWCSNWDALKQELHNLDVNMADVLQGVQAAASSSHQPRLQEPVSKESQRHKDDCDGLLRYGASIGTLLLDEDIRKALDSQLAAVKESCNKTEGNLQQSALRLNGVAGLQQEFDVRLEEFLLWLDDMEAYLASTIVPAEAQRELKLLDRLLPEVQEIEVPLINVCRRYESLIQDCPVDEGLGTYIDQLRYDWPREEALGAGIPGTLPRATHDLGAALRQELLQGSTQFTELRAAGSEVERFGLLLAGHRHGPGTGRAAPLLAGPVPARGRAWLEPRSPDEVGATSSSIIPPVAGEHGEVTPEKLPIAGAASQNLDFLDECRRYKILLDWLQGQKIRDPHLQKRLKAAAARWDTVCQNAWNYQERLRWALLRCPHYSSALQQLALWMIATRKWLKGRDKDANLPPRLLVARYRQILSESEPFTTNQGIGAARPVTPVPAAAKALNTIQESTPPCEGDSDAGQPRKHKKTKEAGEVLALLQSLLALCALRASALRKDLLQSDLIPHDPSLEEEIIPSTMEAQQSGAAEPMFLAELDDDVSSARPWSSLFWGRVARTALPIQLLLLILLGAASLLPMSEQDFSCVLTNNFARSLDPMLRYPQGPPPV</sequence>
<accession>A0A9D4QAM3</accession>
<dbReference type="GO" id="GO:0005640">
    <property type="term" value="C:nuclear outer membrane"/>
    <property type="evidence" value="ECO:0007669"/>
    <property type="project" value="TreeGrafter"/>
</dbReference>
<evidence type="ECO:0000256" key="1">
    <source>
        <dbReference type="ARBA" id="ARBA00004126"/>
    </source>
</evidence>
<dbReference type="SMART" id="SM01249">
    <property type="entry name" value="KASH"/>
    <property type="match status" value="1"/>
</dbReference>
<proteinExistence type="inferred from homology"/>
<dbReference type="GO" id="GO:0005737">
    <property type="term" value="C:cytoplasm"/>
    <property type="evidence" value="ECO:0007669"/>
    <property type="project" value="TreeGrafter"/>
</dbReference>
<feature type="topological domain" description="Perinuclear space" evidence="8">
    <location>
        <begin position="2110"/>
        <end position="2139"/>
    </location>
</feature>
<reference evidence="12" key="2">
    <citation type="submission" date="2021-09" db="EMBL/GenBank/DDBJ databases">
        <authorList>
            <person name="Jia N."/>
            <person name="Wang J."/>
            <person name="Shi W."/>
            <person name="Du L."/>
            <person name="Sun Y."/>
            <person name="Zhan W."/>
            <person name="Jiang J."/>
            <person name="Wang Q."/>
            <person name="Zhang B."/>
            <person name="Ji P."/>
            <person name="Sakyi L.B."/>
            <person name="Cui X."/>
            <person name="Yuan T."/>
            <person name="Jiang B."/>
            <person name="Yang W."/>
            <person name="Lam T.T.-Y."/>
            <person name="Chang Q."/>
            <person name="Ding S."/>
            <person name="Wang X."/>
            <person name="Zhu J."/>
            <person name="Ruan X."/>
            <person name="Zhao L."/>
            <person name="Wei J."/>
            <person name="Que T."/>
            <person name="Du C."/>
            <person name="Cheng J."/>
            <person name="Dai P."/>
            <person name="Han X."/>
            <person name="Huang E."/>
            <person name="Gao Y."/>
            <person name="Liu J."/>
            <person name="Shao H."/>
            <person name="Ye R."/>
            <person name="Li L."/>
            <person name="Wei W."/>
            <person name="Wang X."/>
            <person name="Wang C."/>
            <person name="Huo Q."/>
            <person name="Li W."/>
            <person name="Guo W."/>
            <person name="Chen H."/>
            <person name="Chen S."/>
            <person name="Zhou L."/>
            <person name="Zhou L."/>
            <person name="Ni X."/>
            <person name="Tian J."/>
            <person name="Zhou Y."/>
            <person name="Sheng Y."/>
            <person name="Liu T."/>
            <person name="Pan Y."/>
            <person name="Xia L."/>
            <person name="Li J."/>
            <person name="Zhao F."/>
            <person name="Cao W."/>
        </authorList>
    </citation>
    <scope>NUCLEOTIDE SEQUENCE</scope>
    <source>
        <strain evidence="12">Rsan-2018</strain>
        <tissue evidence="12">Larvae</tissue>
    </source>
</reference>
<dbReference type="PANTHER" id="PTHR47535:SF1">
    <property type="entry name" value="NESPRIN-1"/>
    <property type="match status" value="1"/>
</dbReference>
<feature type="region of interest" description="Disordered" evidence="10">
    <location>
        <begin position="1982"/>
        <end position="2002"/>
    </location>
</feature>
<dbReference type="GO" id="GO:0051015">
    <property type="term" value="F:actin filament binding"/>
    <property type="evidence" value="ECO:0007669"/>
    <property type="project" value="TreeGrafter"/>
</dbReference>
<keyword evidence="6 8" id="KW-0472">Membrane</keyword>
<name>A0A9D4QAM3_RHISA</name>
<keyword evidence="5" id="KW-1133">Transmembrane helix</keyword>
<reference evidence="12" key="1">
    <citation type="journal article" date="2020" name="Cell">
        <title>Large-Scale Comparative Analyses of Tick Genomes Elucidate Their Genetic Diversity and Vector Capacities.</title>
        <authorList>
            <consortium name="Tick Genome and Microbiome Consortium (TIGMIC)"/>
            <person name="Jia N."/>
            <person name="Wang J."/>
            <person name="Shi W."/>
            <person name="Du L."/>
            <person name="Sun Y."/>
            <person name="Zhan W."/>
            <person name="Jiang J.F."/>
            <person name="Wang Q."/>
            <person name="Zhang B."/>
            <person name="Ji P."/>
            <person name="Bell-Sakyi L."/>
            <person name="Cui X.M."/>
            <person name="Yuan T.T."/>
            <person name="Jiang B.G."/>
            <person name="Yang W.F."/>
            <person name="Lam T.T."/>
            <person name="Chang Q.C."/>
            <person name="Ding S.J."/>
            <person name="Wang X.J."/>
            <person name="Zhu J.G."/>
            <person name="Ruan X.D."/>
            <person name="Zhao L."/>
            <person name="Wei J.T."/>
            <person name="Ye R.Z."/>
            <person name="Que T.C."/>
            <person name="Du C.H."/>
            <person name="Zhou Y.H."/>
            <person name="Cheng J.X."/>
            <person name="Dai P.F."/>
            <person name="Guo W.B."/>
            <person name="Han X.H."/>
            <person name="Huang E.J."/>
            <person name="Li L.F."/>
            <person name="Wei W."/>
            <person name="Gao Y.C."/>
            <person name="Liu J.Z."/>
            <person name="Shao H.Z."/>
            <person name="Wang X."/>
            <person name="Wang C.C."/>
            <person name="Yang T.C."/>
            <person name="Huo Q.B."/>
            <person name="Li W."/>
            <person name="Chen H.Y."/>
            <person name="Chen S.E."/>
            <person name="Zhou L.G."/>
            <person name="Ni X.B."/>
            <person name="Tian J.H."/>
            <person name="Sheng Y."/>
            <person name="Liu T."/>
            <person name="Pan Y.S."/>
            <person name="Xia L.Y."/>
            <person name="Li J."/>
            <person name="Zhao F."/>
            <person name="Cao W.C."/>
        </authorList>
    </citation>
    <scope>NUCLEOTIDE SEQUENCE</scope>
    <source>
        <strain evidence="12">Rsan-2018</strain>
    </source>
</reference>
<evidence type="ECO:0000256" key="8">
    <source>
        <dbReference type="PROSITE-ProRule" id="PRU00385"/>
    </source>
</evidence>
<organism evidence="12 13">
    <name type="scientific">Rhipicephalus sanguineus</name>
    <name type="common">Brown dog tick</name>
    <name type="synonym">Ixodes sanguineus</name>
    <dbReference type="NCBI Taxonomy" id="34632"/>
    <lineage>
        <taxon>Eukaryota</taxon>
        <taxon>Metazoa</taxon>
        <taxon>Ecdysozoa</taxon>
        <taxon>Arthropoda</taxon>
        <taxon>Chelicerata</taxon>
        <taxon>Arachnida</taxon>
        <taxon>Acari</taxon>
        <taxon>Parasitiformes</taxon>
        <taxon>Ixodida</taxon>
        <taxon>Ixodoidea</taxon>
        <taxon>Ixodidae</taxon>
        <taxon>Rhipicephalinae</taxon>
        <taxon>Rhipicephalus</taxon>
        <taxon>Rhipicephalus</taxon>
    </lineage>
</organism>
<dbReference type="GO" id="GO:0034993">
    <property type="term" value="C:meiotic nuclear membrane microtubule tethering complex"/>
    <property type="evidence" value="ECO:0007669"/>
    <property type="project" value="TreeGrafter"/>
</dbReference>